<dbReference type="PANTHER" id="PTHR35442">
    <property type="entry name" value="TRANSMEMBRANE PROTEIN 249"/>
    <property type="match status" value="1"/>
</dbReference>
<gene>
    <name evidence="4" type="primary">TMEM249</name>
</gene>
<dbReference type="PANTHER" id="PTHR35442:SF1">
    <property type="entry name" value="CATION CHANNEL SPERM-ASSOCIATED AUXILIARY SUBUNIT TMEM249"/>
    <property type="match status" value="1"/>
</dbReference>
<evidence type="ECO:0000313" key="4">
    <source>
        <dbReference type="RefSeq" id="XP_013909319.1"/>
    </source>
</evidence>
<feature type="region of interest" description="Disordered" evidence="1">
    <location>
        <begin position="99"/>
        <end position="119"/>
    </location>
</feature>
<dbReference type="OrthoDB" id="5519333at2759"/>
<dbReference type="InterPro" id="IPR027861">
    <property type="entry name" value="TMEM249"/>
</dbReference>
<proteinExistence type="predicted"/>
<dbReference type="AlphaFoldDB" id="A0A6I9X236"/>
<keyword evidence="2" id="KW-0472">Membrane</keyword>
<name>A0A6I9X236_9SAUR</name>
<dbReference type="KEGG" id="tsr:106539144"/>
<protein>
    <submittedName>
        <fullName evidence="4">Transmembrane protein 249</fullName>
    </submittedName>
</protein>
<dbReference type="Proteomes" id="UP000504617">
    <property type="component" value="Unplaced"/>
</dbReference>
<dbReference type="CTD" id="340393"/>
<keyword evidence="2 4" id="KW-0812">Transmembrane</keyword>
<dbReference type="Pfam" id="PF15158">
    <property type="entry name" value="TMEM249"/>
    <property type="match status" value="1"/>
</dbReference>
<evidence type="ECO:0000313" key="3">
    <source>
        <dbReference type="Proteomes" id="UP000504617"/>
    </source>
</evidence>
<keyword evidence="2" id="KW-1133">Transmembrane helix</keyword>
<evidence type="ECO:0000256" key="2">
    <source>
        <dbReference type="SAM" id="Phobius"/>
    </source>
</evidence>
<reference evidence="4" key="1">
    <citation type="submission" date="2025-08" db="UniProtKB">
        <authorList>
            <consortium name="RefSeq"/>
        </authorList>
    </citation>
    <scope>IDENTIFICATION</scope>
    <source>
        <tissue evidence="4">Skeletal muscle</tissue>
    </source>
</reference>
<dbReference type="GeneID" id="106539144"/>
<keyword evidence="3" id="KW-1185">Reference proteome</keyword>
<sequence length="131" mass="15042">MSPVFVMEYYKDTVWKGLLGFVISLIASIFYFKTTWGYQDLSAFVIFALVASLWVLLSNLCKRRLIINHLRELYQFYIRGILWHEGPLHQIYVRLVGQRDGNPPPPPRGPGVSYPSPRPLATMEAKISVAK</sequence>
<organism evidence="3 4">
    <name type="scientific">Thamnophis sirtalis</name>
    <dbReference type="NCBI Taxonomy" id="35019"/>
    <lineage>
        <taxon>Eukaryota</taxon>
        <taxon>Metazoa</taxon>
        <taxon>Chordata</taxon>
        <taxon>Craniata</taxon>
        <taxon>Vertebrata</taxon>
        <taxon>Euteleostomi</taxon>
        <taxon>Lepidosauria</taxon>
        <taxon>Squamata</taxon>
        <taxon>Bifurcata</taxon>
        <taxon>Unidentata</taxon>
        <taxon>Episquamata</taxon>
        <taxon>Toxicofera</taxon>
        <taxon>Serpentes</taxon>
        <taxon>Colubroidea</taxon>
        <taxon>Colubridae</taxon>
        <taxon>Natricinae</taxon>
        <taxon>Thamnophis</taxon>
    </lineage>
</organism>
<feature type="transmembrane region" description="Helical" evidence="2">
    <location>
        <begin position="14"/>
        <end position="32"/>
    </location>
</feature>
<dbReference type="RefSeq" id="XP_013909319.1">
    <property type="nucleotide sequence ID" value="XM_014053844.1"/>
</dbReference>
<feature type="transmembrane region" description="Helical" evidence="2">
    <location>
        <begin position="44"/>
        <end position="61"/>
    </location>
</feature>
<evidence type="ECO:0000256" key="1">
    <source>
        <dbReference type="SAM" id="MobiDB-lite"/>
    </source>
</evidence>
<accession>A0A6I9X236</accession>